<dbReference type="InterPro" id="IPR036249">
    <property type="entry name" value="Thioredoxin-like_sf"/>
</dbReference>
<feature type="domain" description="J" evidence="3">
    <location>
        <begin position="35"/>
        <end position="97"/>
    </location>
</feature>
<evidence type="ECO:0000313" key="5">
    <source>
        <dbReference type="Proteomes" id="UP001180020"/>
    </source>
</evidence>
<accession>A0AAV9CLR3</accession>
<name>A0AAV9CLR3_ACOCL</name>
<dbReference type="PANTHER" id="PTHR44303:SF2">
    <property type="entry name" value="DNAJ HOMOLOG SUBFAMILY C MEMBER 16"/>
    <property type="match status" value="1"/>
</dbReference>
<dbReference type="InterPro" id="IPR036869">
    <property type="entry name" value="J_dom_sf"/>
</dbReference>
<dbReference type="Gene3D" id="1.10.287.110">
    <property type="entry name" value="DnaJ domain"/>
    <property type="match status" value="1"/>
</dbReference>
<keyword evidence="2" id="KW-0472">Membrane</keyword>
<reference evidence="4" key="2">
    <citation type="submission" date="2023-06" db="EMBL/GenBank/DDBJ databases">
        <authorList>
            <person name="Ma L."/>
            <person name="Liu K.-W."/>
            <person name="Li Z."/>
            <person name="Hsiao Y.-Y."/>
            <person name="Qi Y."/>
            <person name="Fu T."/>
            <person name="Tang G."/>
            <person name="Zhang D."/>
            <person name="Sun W.-H."/>
            <person name="Liu D.-K."/>
            <person name="Li Y."/>
            <person name="Chen G.-Z."/>
            <person name="Liu X.-D."/>
            <person name="Liao X.-Y."/>
            <person name="Jiang Y.-T."/>
            <person name="Yu X."/>
            <person name="Hao Y."/>
            <person name="Huang J."/>
            <person name="Zhao X.-W."/>
            <person name="Ke S."/>
            <person name="Chen Y.-Y."/>
            <person name="Wu W.-L."/>
            <person name="Hsu J.-L."/>
            <person name="Lin Y.-F."/>
            <person name="Huang M.-D."/>
            <person name="Li C.-Y."/>
            <person name="Huang L."/>
            <person name="Wang Z.-W."/>
            <person name="Zhao X."/>
            <person name="Zhong W.-Y."/>
            <person name="Peng D.-H."/>
            <person name="Ahmad S."/>
            <person name="Lan S."/>
            <person name="Zhang J.-S."/>
            <person name="Tsai W.-C."/>
            <person name="Van De Peer Y."/>
            <person name="Liu Z.-J."/>
        </authorList>
    </citation>
    <scope>NUCLEOTIDE SEQUENCE</scope>
    <source>
        <strain evidence="4">CP</strain>
        <tissue evidence="4">Leaves</tissue>
    </source>
</reference>
<gene>
    <name evidence="4" type="ORF">QJS10_CPB18g01431</name>
</gene>
<dbReference type="Pfam" id="PF00226">
    <property type="entry name" value="DnaJ"/>
    <property type="match status" value="1"/>
</dbReference>
<dbReference type="Proteomes" id="UP001180020">
    <property type="component" value="Unassembled WGS sequence"/>
</dbReference>
<dbReference type="CDD" id="cd06257">
    <property type="entry name" value="DnaJ"/>
    <property type="match status" value="1"/>
</dbReference>
<dbReference type="PANTHER" id="PTHR44303">
    <property type="entry name" value="DNAJ HOMOLOG SUBFAMILY C MEMBER 16"/>
    <property type="match status" value="1"/>
</dbReference>
<proteinExistence type="predicted"/>
<evidence type="ECO:0000256" key="2">
    <source>
        <dbReference type="SAM" id="Phobius"/>
    </source>
</evidence>
<dbReference type="InterPro" id="IPR001623">
    <property type="entry name" value="DnaJ_domain"/>
</dbReference>
<evidence type="ECO:0000256" key="1">
    <source>
        <dbReference type="SAM" id="MobiDB-lite"/>
    </source>
</evidence>
<dbReference type="InterPro" id="IPR052448">
    <property type="entry name" value="DnaJ_C16_autophagy_reg"/>
</dbReference>
<dbReference type="GO" id="GO:0005783">
    <property type="term" value="C:endoplasmic reticulum"/>
    <property type="evidence" value="ECO:0007669"/>
    <property type="project" value="UniProtKB-ARBA"/>
</dbReference>
<organism evidence="4 5">
    <name type="scientific">Acorus calamus</name>
    <name type="common">Sweet flag</name>
    <dbReference type="NCBI Taxonomy" id="4465"/>
    <lineage>
        <taxon>Eukaryota</taxon>
        <taxon>Viridiplantae</taxon>
        <taxon>Streptophyta</taxon>
        <taxon>Embryophyta</taxon>
        <taxon>Tracheophyta</taxon>
        <taxon>Spermatophyta</taxon>
        <taxon>Magnoliopsida</taxon>
        <taxon>Liliopsida</taxon>
        <taxon>Acoraceae</taxon>
        <taxon>Acorus</taxon>
    </lineage>
</organism>
<feature type="transmembrane region" description="Helical" evidence="2">
    <location>
        <begin position="7"/>
        <end position="26"/>
    </location>
</feature>
<reference evidence="4" key="1">
    <citation type="journal article" date="2023" name="Nat. Commun.">
        <title>Diploid and tetraploid genomes of Acorus and the evolution of monocots.</title>
        <authorList>
            <person name="Ma L."/>
            <person name="Liu K.W."/>
            <person name="Li Z."/>
            <person name="Hsiao Y.Y."/>
            <person name="Qi Y."/>
            <person name="Fu T."/>
            <person name="Tang G.D."/>
            <person name="Zhang D."/>
            <person name="Sun W.H."/>
            <person name="Liu D.K."/>
            <person name="Li Y."/>
            <person name="Chen G.Z."/>
            <person name="Liu X.D."/>
            <person name="Liao X.Y."/>
            <person name="Jiang Y.T."/>
            <person name="Yu X."/>
            <person name="Hao Y."/>
            <person name="Huang J."/>
            <person name="Zhao X.W."/>
            <person name="Ke S."/>
            <person name="Chen Y.Y."/>
            <person name="Wu W.L."/>
            <person name="Hsu J.L."/>
            <person name="Lin Y.F."/>
            <person name="Huang M.D."/>
            <person name="Li C.Y."/>
            <person name="Huang L."/>
            <person name="Wang Z.W."/>
            <person name="Zhao X."/>
            <person name="Zhong W.Y."/>
            <person name="Peng D.H."/>
            <person name="Ahmad S."/>
            <person name="Lan S."/>
            <person name="Zhang J.S."/>
            <person name="Tsai W.C."/>
            <person name="Van de Peer Y."/>
            <person name="Liu Z.J."/>
        </authorList>
    </citation>
    <scope>NUCLEOTIDE SEQUENCE</scope>
    <source>
        <strain evidence="4">CP</strain>
    </source>
</reference>
<evidence type="ECO:0000259" key="3">
    <source>
        <dbReference type="PROSITE" id="PS50076"/>
    </source>
</evidence>
<protein>
    <recommendedName>
        <fullName evidence="3">J domain-containing protein</fullName>
    </recommendedName>
</protein>
<keyword evidence="2" id="KW-0812">Transmembrane</keyword>
<dbReference type="PROSITE" id="PS50076">
    <property type="entry name" value="DNAJ_2"/>
    <property type="match status" value="1"/>
</dbReference>
<dbReference type="AlphaFoldDB" id="A0AAV9CLR3"/>
<keyword evidence="2" id="KW-1133">Transmembrane helix</keyword>
<keyword evidence="5" id="KW-1185">Reference proteome</keyword>
<sequence>MADLALLKRYAIPLIMLSLAVFYQLYVLPSSFPTSHYDVLGLRRFASVEEVTEAYERLSSKWNSGAEVTQTTDFIKIRYAFELLTNPLWKRDYDKFGIDENLHVLEKVKGEYAGESISKVGLPLLDTESIDDSLDAFLPKDFMSNIWNDKPWLIQIYSSGSSRCAQFTKSWKRIASVLDGVANTAALELGDYQLAAHFAERKSSGQPYFKNGLPSLVALPNGCRRTECVMRYHGDLSVDSVVDWVATSVLGLPRILYYSKETLGQNFIAKSGPHKVKVICFSKTGERAAPFLRRAAKDYWAYASFAFVLWKEEESSVWWNAFQVESAPSIVILKDPGLEPVVHHGMLLLSVFFGPMNSSWFASIIEQNKQFDLPQLRSTTSLELGCDAKGYSRAGNDTAAWYCVVLAGRPSLKLNQMRNIMRNVQSMLVTDTDESGKIPVPKAAADAFNTKRLTFTWLDGETQKSYFLVPMKMGWRIYVRKLNQRRYGDPTDTPRLFIIRYKRNATESATKVEKKVKTIWDTLQEEDANLASQLVARYNGSEDQSEITQWISQIIEDGDTSDLPYYRITPPELIPEQADQMLLKGTEGILSKGKGMKQRFQNFAANILSYAGDPRIGPILLLGACFSFATIWLQSNQNPQQPDKKVESKSENPTQPEKKVEGNARRRNRPVRSSNHDRPSSITDEEPKDAYQVTFSDSDSD</sequence>
<dbReference type="SUPFAM" id="SSF46565">
    <property type="entry name" value="Chaperone J-domain"/>
    <property type="match status" value="1"/>
</dbReference>
<evidence type="ECO:0000313" key="4">
    <source>
        <dbReference type="EMBL" id="KAK1289324.1"/>
    </source>
</evidence>
<feature type="compositionally biased region" description="Basic and acidic residues" evidence="1">
    <location>
        <begin position="642"/>
        <end position="664"/>
    </location>
</feature>
<comment type="caution">
    <text evidence="4">The sequence shown here is derived from an EMBL/GenBank/DDBJ whole genome shotgun (WGS) entry which is preliminary data.</text>
</comment>
<feature type="region of interest" description="Disordered" evidence="1">
    <location>
        <begin position="638"/>
        <end position="701"/>
    </location>
</feature>
<dbReference type="EMBL" id="JAUJYO010000018">
    <property type="protein sequence ID" value="KAK1289324.1"/>
    <property type="molecule type" value="Genomic_DNA"/>
</dbReference>
<dbReference type="SUPFAM" id="SSF52833">
    <property type="entry name" value="Thioredoxin-like"/>
    <property type="match status" value="1"/>
</dbReference>
<dbReference type="Gene3D" id="3.40.30.10">
    <property type="entry name" value="Glutaredoxin"/>
    <property type="match status" value="1"/>
</dbReference>